<comment type="subcellular location">
    <subcellularLocation>
        <location evidence="1">Cell membrane</location>
        <topology evidence="1">Multi-pass membrane protein</topology>
    </subcellularLocation>
</comment>
<proteinExistence type="inferred from homology"/>
<evidence type="ECO:0000313" key="10">
    <source>
        <dbReference type="Proteomes" id="UP001286174"/>
    </source>
</evidence>
<feature type="compositionally biased region" description="Acidic residues" evidence="7">
    <location>
        <begin position="895"/>
        <end position="905"/>
    </location>
</feature>
<feature type="transmembrane region" description="Helical" evidence="8">
    <location>
        <begin position="141"/>
        <end position="163"/>
    </location>
</feature>
<evidence type="ECO:0000256" key="6">
    <source>
        <dbReference type="ARBA" id="ARBA00023136"/>
    </source>
</evidence>
<dbReference type="GO" id="GO:0005886">
    <property type="term" value="C:plasma membrane"/>
    <property type="evidence" value="ECO:0007669"/>
    <property type="project" value="UniProtKB-SubCell"/>
</dbReference>
<sequence>MKKFLLLIGSIFYIVICYFLAMQLAYYLSFNKDLSAMQAANRICFDYRIMWWQGNNNYFKLATIVIFTSYIVMVLSLLMPSSSRKNRAAKRALTKDEKAQYSHLASHHEAKKGLQRFQFNAHAENDDLYKSYSYPMHHMEFIIGNILVIVQLMAAALLILDLIELLIRLAKPEFHMAVNTIPWFVYGGIIGGCAGAFALFCRFHIRDYCDLVFNPFKHKWNQWIMITKQPDSRKFNELHYQKINGVPDCRRAGLPIITSSRKIWVEPGDNHSLIVGTTNSGKTFSTIMIFIMTVLMANTSAFINDIKGELTPMFAPMFKKKGYNVIVLNFVDSNKSECWNPFGTVYQEYRREQARTIDNPDAWKDKALMKSYIDAKKDMLHQLAKTISAFEVIKQMNPRDPSRALSMDEATEAMKKKMQVIWNIEDREDFPRPDFSDAHIKLEDICRMLCEDKNAKDEHWWKQAQYLMDGLISFLLEYEYLDEKDNLCRLPEDVISFPNIQALRTDGFTPVDIDGTNRIFLIQWWIGMTKRSVDRSAEKLNPICYMGAEERGSVMSTFADKMQIGMISERVKQMTSRTTFSFHGIFARKTAVFMIVNDEKKLFHPFVSIFVSQLYQEMVDFSRNYPKQRLPIPFDIIWDEFGISPAVGDINSKLAASRYRGVRWHFVIQEYSQLDQTYGKEESRTIKGNIMNTVYLLAETPSTLKEISERAGQQKVWNKEKQCFDTIPVITPDRLQHLSMSEALVLRQRKMPYLTRYLAFDRYVFAKALKKSNDYPYYQADRHGRPISKLQRYTEFSLMADYERMKNPQHSSERNCEVEMHQFEDSSLTENAPKRKNDQQTEYDSETGEVIENASCEKENEITSRAGAGKVGQKKSKRSFKAKGSERHLHSGDLQNDEIDIDEDI</sequence>
<comment type="similarity">
    <text evidence="2">Belongs to the VirD4/TraG family.</text>
</comment>
<dbReference type="CDD" id="cd01127">
    <property type="entry name" value="TrwB_TraG_TraD_VirD4"/>
    <property type="match status" value="2"/>
</dbReference>
<dbReference type="EMBL" id="JALBUR010000037">
    <property type="protein sequence ID" value="MDX8420419.1"/>
    <property type="molecule type" value="Genomic_DNA"/>
</dbReference>
<dbReference type="SUPFAM" id="SSF52540">
    <property type="entry name" value="P-loop containing nucleoside triphosphate hydrolases"/>
    <property type="match status" value="1"/>
</dbReference>
<dbReference type="InterPro" id="IPR003688">
    <property type="entry name" value="TraG/VirD4"/>
</dbReference>
<evidence type="ECO:0000256" key="2">
    <source>
        <dbReference type="ARBA" id="ARBA00008806"/>
    </source>
</evidence>
<feature type="region of interest" description="Disordered" evidence="7">
    <location>
        <begin position="821"/>
        <end position="905"/>
    </location>
</feature>
<accession>A0AB35U9M1</accession>
<dbReference type="PANTHER" id="PTHR37937:SF1">
    <property type="entry name" value="CONJUGATIVE TRANSFER: DNA TRANSPORT"/>
    <property type="match status" value="1"/>
</dbReference>
<evidence type="ECO:0000256" key="3">
    <source>
        <dbReference type="ARBA" id="ARBA00022475"/>
    </source>
</evidence>
<keyword evidence="10" id="KW-1185">Reference proteome</keyword>
<evidence type="ECO:0000256" key="7">
    <source>
        <dbReference type="SAM" id="MobiDB-lite"/>
    </source>
</evidence>
<evidence type="ECO:0000256" key="1">
    <source>
        <dbReference type="ARBA" id="ARBA00004651"/>
    </source>
</evidence>
<dbReference type="AlphaFoldDB" id="A0AB35U9M1"/>
<reference evidence="9 10" key="1">
    <citation type="submission" date="2022-03" db="EMBL/GenBank/DDBJ databases">
        <title>Novel taxa within the pig intestine.</title>
        <authorList>
            <person name="Wylensek D."/>
            <person name="Bishof K."/>
            <person name="Afrizal A."/>
            <person name="Clavel T."/>
        </authorList>
    </citation>
    <scope>NUCLEOTIDE SEQUENCE [LARGE SCALE GENOMIC DNA]</scope>
    <source>
        <strain evidence="9 10">CLA-KB-P133</strain>
    </source>
</reference>
<feature type="compositionally biased region" description="Basic residues" evidence="7">
    <location>
        <begin position="872"/>
        <end position="881"/>
    </location>
</feature>
<feature type="transmembrane region" description="Helical" evidence="8">
    <location>
        <begin position="284"/>
        <end position="303"/>
    </location>
</feature>
<evidence type="ECO:0000313" key="9">
    <source>
        <dbReference type="EMBL" id="MDX8420419.1"/>
    </source>
</evidence>
<organism evidence="9 10">
    <name type="scientific">Grylomicrobium aquisgranensis</name>
    <dbReference type="NCBI Taxonomy" id="2926318"/>
    <lineage>
        <taxon>Bacteria</taxon>
        <taxon>Bacillati</taxon>
        <taxon>Bacillota</taxon>
        <taxon>Erysipelotrichia</taxon>
        <taxon>Erysipelotrichales</taxon>
        <taxon>Erysipelotrichaceae</taxon>
        <taxon>Grylomicrobium</taxon>
    </lineage>
</organism>
<name>A0AB35U9M1_9FIRM</name>
<dbReference type="InterPro" id="IPR051539">
    <property type="entry name" value="T4SS-coupling_protein"/>
</dbReference>
<dbReference type="Gene3D" id="3.40.50.300">
    <property type="entry name" value="P-loop containing nucleotide triphosphate hydrolases"/>
    <property type="match status" value="2"/>
</dbReference>
<protein>
    <submittedName>
        <fullName evidence="9">Type IV secretory system conjugative DNA transfer family protein</fullName>
    </submittedName>
</protein>
<keyword evidence="3" id="KW-1003">Cell membrane</keyword>
<keyword evidence="4 8" id="KW-0812">Transmembrane</keyword>
<dbReference type="RefSeq" id="WP_370596560.1">
    <property type="nucleotide sequence ID" value="NZ_JALBUR010000037.1"/>
</dbReference>
<dbReference type="Pfam" id="PF02534">
    <property type="entry name" value="T4SS-DNA_transf"/>
    <property type="match status" value="1"/>
</dbReference>
<evidence type="ECO:0000256" key="8">
    <source>
        <dbReference type="SAM" id="Phobius"/>
    </source>
</evidence>
<dbReference type="InterPro" id="IPR027417">
    <property type="entry name" value="P-loop_NTPase"/>
</dbReference>
<feature type="transmembrane region" description="Helical" evidence="8">
    <location>
        <begin position="183"/>
        <end position="201"/>
    </location>
</feature>
<comment type="caution">
    <text evidence="9">The sequence shown here is derived from an EMBL/GenBank/DDBJ whole genome shotgun (WGS) entry which is preliminary data.</text>
</comment>
<feature type="transmembrane region" description="Helical" evidence="8">
    <location>
        <begin position="58"/>
        <end position="78"/>
    </location>
</feature>
<dbReference type="Proteomes" id="UP001286174">
    <property type="component" value="Unassembled WGS sequence"/>
</dbReference>
<keyword evidence="5 8" id="KW-1133">Transmembrane helix</keyword>
<evidence type="ECO:0000256" key="4">
    <source>
        <dbReference type="ARBA" id="ARBA00022692"/>
    </source>
</evidence>
<feature type="transmembrane region" description="Helical" evidence="8">
    <location>
        <begin position="5"/>
        <end position="28"/>
    </location>
</feature>
<evidence type="ECO:0000256" key="5">
    <source>
        <dbReference type="ARBA" id="ARBA00022989"/>
    </source>
</evidence>
<gene>
    <name evidence="9" type="ORF">MOZ60_10015</name>
</gene>
<dbReference type="PANTHER" id="PTHR37937">
    <property type="entry name" value="CONJUGATIVE TRANSFER: DNA TRANSPORT"/>
    <property type="match status" value="1"/>
</dbReference>
<keyword evidence="6 8" id="KW-0472">Membrane</keyword>